<keyword evidence="6" id="KW-0414">Isoprene biosynthesis</keyword>
<sequence length="929" mass="104674">MLRIAKTVRGRVQISNIKSFNHLLTTRRHGSSFGAAIETAEKMVQPNVSSRFDPFSMVSAEMGVLAKHIAQLIGSGHPVLNRVTSYYFEAEGKNVRPLIVLLLSKALAAIPEGERTRIHIDQYDVNTQTEFKGTPKAFSFAGANPLDSISPLRVLHGINPNIILNPLSRPMLDQDDYEKLDKVNGILPKQRRLAEITEMIHTASLLHDDVIDFADSRRGRDSGNVAFSNKMAILAGDFLLGRASVCLGRLRNSEVVELMSTAIANLVEGEFMQLKNTVLQPDVKSIENGGEVKRIPDATGKVPVQVHEYSVNLSEQYKITHKDNVHAAFEYYLHKTYLKTASLMSKSSRSTAILAGCDEKIIENAYQFGRNLGLCFQIVDDMLDYTTTAELLGKPAGADLKLGLATAPVLYAWEAKPELGEMIARKFSQPGDVEIAKVAVDETKGVEKTRQLAEKYRDEALFNLRQLPESDARSALELLTNSVLTRSKFKEDFVQPNIKRTFLNHESFPQHNTDKFKNLDEYINDGDENTRKPATTTSGKLSDYLIEDARSHPSSDFESINEQLKYELDRCFNSLPPNHRVPTLSKNPAKTTTKKKSSDATSGNPYLSAEEAIKFVNERKFNLVSIDNEFFERSPSKVTEIGVSIYNPKYQQFALFPHFLHFHFIVKEFINLRNGVYVPDSKMSNITGQSIIISLKDVPYAMSTIFDFLGPETFIVGHNVSGDVKSFQYLNYKIPVTIPIIDTTTLWYSLIGSKNAKSSLHYILDKLNVPHAYLHNGANDAYYTLIVCLMLTSPELRNNMIFHKKKPKTSEEETCENSEKVEDPVLKPQMPDFSEFSPEVAKTKMDRWLRKQTKATEKAKKKKLQARVDTDVSSQKIRCAIDDDSILRKHKGPNIRGQNKPLNPPANVFFKPRNFEKDILIDKLEELNV</sequence>
<dbReference type="InterPro" id="IPR012337">
    <property type="entry name" value="RNaseH-like_sf"/>
</dbReference>
<dbReference type="SUPFAM" id="SSF53098">
    <property type="entry name" value="Ribonuclease H-like"/>
    <property type="match status" value="1"/>
</dbReference>
<feature type="domain" description="Gfd2/YDR514C-like C-terminal" evidence="8">
    <location>
        <begin position="623"/>
        <end position="789"/>
    </location>
</feature>
<evidence type="ECO:0000256" key="4">
    <source>
        <dbReference type="ARBA" id="ARBA00022723"/>
    </source>
</evidence>
<dbReference type="VEuPathDB" id="FungiDB:C5L36_0D01990"/>
<accession>A0A1Z8JP92</accession>
<organism evidence="9 10">
    <name type="scientific">Pichia kudriavzevii</name>
    <name type="common">Yeast</name>
    <name type="synonym">Issatchenkia orientalis</name>
    <dbReference type="NCBI Taxonomy" id="4909"/>
    <lineage>
        <taxon>Eukaryota</taxon>
        <taxon>Fungi</taxon>
        <taxon>Dikarya</taxon>
        <taxon>Ascomycota</taxon>
        <taxon>Saccharomycotina</taxon>
        <taxon>Pichiomycetes</taxon>
        <taxon>Pichiales</taxon>
        <taxon>Pichiaceae</taxon>
        <taxon>Pichia</taxon>
    </lineage>
</organism>
<dbReference type="PROSITE" id="PS00444">
    <property type="entry name" value="POLYPRENYL_SYNTHASE_2"/>
    <property type="match status" value="1"/>
</dbReference>
<dbReference type="Gene3D" id="3.30.420.10">
    <property type="entry name" value="Ribonuclease H-like superfamily/Ribonuclease H"/>
    <property type="match status" value="1"/>
</dbReference>
<dbReference type="GO" id="GO:0004659">
    <property type="term" value="F:prenyltransferase activity"/>
    <property type="evidence" value="ECO:0007669"/>
    <property type="project" value="InterPro"/>
</dbReference>
<dbReference type="GO" id="GO:0046872">
    <property type="term" value="F:metal ion binding"/>
    <property type="evidence" value="ECO:0007669"/>
    <property type="project" value="UniProtKB-KW"/>
</dbReference>
<dbReference type="Proteomes" id="UP000195871">
    <property type="component" value="Unassembled WGS sequence"/>
</dbReference>
<dbReference type="SUPFAM" id="SSF48576">
    <property type="entry name" value="Terpenoid synthases"/>
    <property type="match status" value="1"/>
</dbReference>
<evidence type="ECO:0000256" key="5">
    <source>
        <dbReference type="ARBA" id="ARBA00022842"/>
    </source>
</evidence>
<comment type="caution">
    <text evidence="9">The sequence shown here is derived from an EMBL/GenBank/DDBJ whole genome shotgun (WGS) entry which is preliminary data.</text>
</comment>
<dbReference type="GO" id="GO:0003676">
    <property type="term" value="F:nucleic acid binding"/>
    <property type="evidence" value="ECO:0007669"/>
    <property type="project" value="InterPro"/>
</dbReference>
<dbReference type="Pfam" id="PF21762">
    <property type="entry name" value="DEDDh_C"/>
    <property type="match status" value="1"/>
</dbReference>
<dbReference type="PANTHER" id="PTHR12001">
    <property type="entry name" value="GERANYLGERANYL PYROPHOSPHATE SYNTHASE"/>
    <property type="match status" value="1"/>
</dbReference>
<dbReference type="PANTHER" id="PTHR12001:SF69">
    <property type="entry name" value="ALL TRANS-POLYPRENYL-DIPHOSPHATE SYNTHASE PDSS1"/>
    <property type="match status" value="1"/>
</dbReference>
<evidence type="ECO:0000256" key="2">
    <source>
        <dbReference type="ARBA" id="ARBA00006706"/>
    </source>
</evidence>
<dbReference type="InterPro" id="IPR033749">
    <property type="entry name" value="Polyprenyl_synt_CS"/>
</dbReference>
<comment type="similarity">
    <text evidence="2">Belongs to the FPP/GGPP synthase family.</text>
</comment>
<evidence type="ECO:0000256" key="3">
    <source>
        <dbReference type="ARBA" id="ARBA00022679"/>
    </source>
</evidence>
<evidence type="ECO:0000256" key="6">
    <source>
        <dbReference type="ARBA" id="ARBA00023229"/>
    </source>
</evidence>
<evidence type="ECO:0000256" key="1">
    <source>
        <dbReference type="ARBA" id="ARBA00001946"/>
    </source>
</evidence>
<protein>
    <recommendedName>
        <fullName evidence="8">Gfd2/YDR514C-like C-terminal domain-containing protein</fullName>
    </recommendedName>
</protein>
<dbReference type="InterPro" id="IPR048519">
    <property type="entry name" value="Gfd2/YDR514C-like_C"/>
</dbReference>
<reference evidence="9 10" key="1">
    <citation type="submission" date="2017-05" db="EMBL/GenBank/DDBJ databases">
        <title>The Genome Sequence of Candida krusei Ckrusei653.</title>
        <authorList>
            <person name="Cuomo C."/>
            <person name="Forche A."/>
            <person name="Young S."/>
            <person name="Abouelleil A."/>
            <person name="Cao P."/>
            <person name="Chapman S."/>
            <person name="Cusick C."/>
            <person name="Shea T."/>
            <person name="Nusbaum C."/>
            <person name="Birren B."/>
        </authorList>
    </citation>
    <scope>NUCLEOTIDE SEQUENCE [LARGE SCALE GENOMIC DNA]</scope>
    <source>
        <strain evidence="9 10">Ckrusei653</strain>
    </source>
</reference>
<dbReference type="CDD" id="cd00685">
    <property type="entry name" value="Trans_IPPS_HT"/>
    <property type="match status" value="1"/>
</dbReference>
<dbReference type="PROSITE" id="PS00723">
    <property type="entry name" value="POLYPRENYL_SYNTHASE_1"/>
    <property type="match status" value="1"/>
</dbReference>
<dbReference type="SFLD" id="SFLDS00005">
    <property type="entry name" value="Isoprenoid_Synthase_Type_I"/>
    <property type="match status" value="1"/>
</dbReference>
<feature type="region of interest" description="Disordered" evidence="7">
    <location>
        <begin position="577"/>
        <end position="603"/>
    </location>
</feature>
<keyword evidence="4" id="KW-0479">Metal-binding</keyword>
<dbReference type="GO" id="GO:1990234">
    <property type="term" value="C:transferase complex"/>
    <property type="evidence" value="ECO:0007669"/>
    <property type="project" value="TreeGrafter"/>
</dbReference>
<evidence type="ECO:0000259" key="8">
    <source>
        <dbReference type="Pfam" id="PF21762"/>
    </source>
</evidence>
<dbReference type="Pfam" id="PF00348">
    <property type="entry name" value="polyprenyl_synt"/>
    <property type="match status" value="2"/>
</dbReference>
<dbReference type="AlphaFoldDB" id="A0A1Z8JP92"/>
<gene>
    <name evidence="9" type="ORF">CAS74_002168</name>
</gene>
<comment type="cofactor">
    <cofactor evidence="1">
        <name>Mg(2+)</name>
        <dbReference type="ChEBI" id="CHEBI:18420"/>
    </cofactor>
</comment>
<dbReference type="InterPro" id="IPR000092">
    <property type="entry name" value="Polyprenyl_synt"/>
</dbReference>
<proteinExistence type="inferred from homology"/>
<dbReference type="EMBL" id="NHMM01000003">
    <property type="protein sequence ID" value="OUT22435.1"/>
    <property type="molecule type" value="Genomic_DNA"/>
</dbReference>
<evidence type="ECO:0000256" key="7">
    <source>
        <dbReference type="SAM" id="MobiDB-lite"/>
    </source>
</evidence>
<dbReference type="Gene3D" id="1.10.600.10">
    <property type="entry name" value="Farnesyl Diphosphate Synthase"/>
    <property type="match status" value="1"/>
</dbReference>
<dbReference type="InterPro" id="IPR036397">
    <property type="entry name" value="RNaseH_sf"/>
</dbReference>
<name>A0A1Z8JP92_PICKU</name>
<dbReference type="GO" id="GO:0006744">
    <property type="term" value="P:ubiquinone biosynthetic process"/>
    <property type="evidence" value="ECO:0007669"/>
    <property type="project" value="TreeGrafter"/>
</dbReference>
<evidence type="ECO:0000313" key="10">
    <source>
        <dbReference type="Proteomes" id="UP000195871"/>
    </source>
</evidence>
<keyword evidence="3" id="KW-0808">Transferase</keyword>
<dbReference type="GO" id="GO:0008299">
    <property type="term" value="P:isoprenoid biosynthetic process"/>
    <property type="evidence" value="ECO:0007669"/>
    <property type="project" value="UniProtKB-KW"/>
</dbReference>
<evidence type="ECO:0000313" key="9">
    <source>
        <dbReference type="EMBL" id="OUT22435.1"/>
    </source>
</evidence>
<keyword evidence="5" id="KW-0460">Magnesium</keyword>
<dbReference type="InterPro" id="IPR008949">
    <property type="entry name" value="Isoprenoid_synthase_dom_sf"/>
</dbReference>